<evidence type="ECO:0000313" key="2">
    <source>
        <dbReference type="EMBL" id="GFR52719.1"/>
    </source>
</evidence>
<accession>A0AAD3E5C1</accession>
<keyword evidence="1" id="KW-0472">Membrane</keyword>
<feature type="transmembrane region" description="Helical" evidence="1">
    <location>
        <begin position="51"/>
        <end position="74"/>
    </location>
</feature>
<reference evidence="2 3" key="1">
    <citation type="journal article" date="2021" name="Sci. Rep.">
        <title>Genome sequencing of the multicellular alga Astrephomene provides insights into convergent evolution of germ-soma differentiation.</title>
        <authorList>
            <person name="Yamashita S."/>
            <person name="Yamamoto K."/>
            <person name="Matsuzaki R."/>
            <person name="Suzuki S."/>
            <person name="Yamaguchi H."/>
            <person name="Hirooka S."/>
            <person name="Minakuchi Y."/>
            <person name="Miyagishima S."/>
            <person name="Kawachi M."/>
            <person name="Toyoda A."/>
            <person name="Nozaki H."/>
        </authorList>
    </citation>
    <scope>NUCLEOTIDE SEQUENCE [LARGE SCALE GENOMIC DNA]</scope>
    <source>
        <strain evidence="2 3">NIES-4017</strain>
    </source>
</reference>
<gene>
    <name evidence="2" type="ORF">Agub_g15272</name>
</gene>
<feature type="non-terminal residue" evidence="2">
    <location>
        <position position="1"/>
    </location>
</feature>
<protein>
    <submittedName>
        <fullName evidence="2">Uncharacterized protein</fullName>
    </submittedName>
</protein>
<dbReference type="AlphaFoldDB" id="A0AAD3E5C1"/>
<organism evidence="2 3">
    <name type="scientific">Astrephomene gubernaculifera</name>
    <dbReference type="NCBI Taxonomy" id="47775"/>
    <lineage>
        <taxon>Eukaryota</taxon>
        <taxon>Viridiplantae</taxon>
        <taxon>Chlorophyta</taxon>
        <taxon>core chlorophytes</taxon>
        <taxon>Chlorophyceae</taxon>
        <taxon>CS clade</taxon>
        <taxon>Chlamydomonadales</taxon>
        <taxon>Astrephomenaceae</taxon>
        <taxon>Astrephomene</taxon>
    </lineage>
</organism>
<evidence type="ECO:0000256" key="1">
    <source>
        <dbReference type="SAM" id="Phobius"/>
    </source>
</evidence>
<comment type="caution">
    <text evidence="2">The sequence shown here is derived from an EMBL/GenBank/DDBJ whole genome shotgun (WGS) entry which is preliminary data.</text>
</comment>
<keyword evidence="1" id="KW-1133">Transmembrane helix</keyword>
<proteinExistence type="predicted"/>
<name>A0AAD3E5C1_9CHLO</name>
<keyword evidence="3" id="KW-1185">Reference proteome</keyword>
<feature type="transmembrane region" description="Helical" evidence="1">
    <location>
        <begin position="86"/>
        <end position="104"/>
    </location>
</feature>
<dbReference type="EMBL" id="BMAR01000070">
    <property type="protein sequence ID" value="GFR52719.1"/>
    <property type="molecule type" value="Genomic_DNA"/>
</dbReference>
<dbReference type="Proteomes" id="UP001054857">
    <property type="component" value="Unassembled WGS sequence"/>
</dbReference>
<feature type="transmembrane region" description="Helical" evidence="1">
    <location>
        <begin position="12"/>
        <end position="31"/>
    </location>
</feature>
<sequence length="141" mass="15993">MEKSHNRSHVPLMEWASGFLGIGSAVLYGTTAVSMNFVNKAAMQMLPLPNAVMVLQMLATLLILHPLLELGWLGFPKFSWATCRRLFWITALYTANVGFALFGLKTLNIPMYNVLKRLTPMMVLTVKAVMRRRWPRLQISL</sequence>
<evidence type="ECO:0000313" key="3">
    <source>
        <dbReference type="Proteomes" id="UP001054857"/>
    </source>
</evidence>
<keyword evidence="1" id="KW-0812">Transmembrane</keyword>